<feature type="region of interest" description="Disordered" evidence="1">
    <location>
        <begin position="1"/>
        <end position="50"/>
    </location>
</feature>
<keyword evidence="3" id="KW-1185">Reference proteome</keyword>
<name>A0A1Q3END4_LENED</name>
<accession>A0A1Q3END4</accession>
<feature type="compositionally biased region" description="Acidic residues" evidence="1">
    <location>
        <begin position="31"/>
        <end position="46"/>
    </location>
</feature>
<dbReference type="EMBL" id="BDGU01000698">
    <property type="protein sequence ID" value="GAW08702.1"/>
    <property type="molecule type" value="Genomic_DNA"/>
</dbReference>
<reference evidence="2 3" key="1">
    <citation type="submission" date="2016-08" db="EMBL/GenBank/DDBJ databases">
        <authorList>
            <consortium name="Lentinula edodes genome sequencing consortium"/>
            <person name="Sakamoto Y."/>
            <person name="Nakade K."/>
            <person name="Sato S."/>
            <person name="Yoshida Y."/>
            <person name="Miyazaki K."/>
            <person name="Natsume S."/>
            <person name="Konno N."/>
        </authorList>
    </citation>
    <scope>NUCLEOTIDE SEQUENCE [LARGE SCALE GENOMIC DNA]</scope>
    <source>
        <strain evidence="2 3">NBRC 111202</strain>
    </source>
</reference>
<protein>
    <submittedName>
        <fullName evidence="2">Uncharacterized protein</fullName>
    </submittedName>
</protein>
<organism evidence="2 3">
    <name type="scientific">Lentinula edodes</name>
    <name type="common">Shiitake mushroom</name>
    <name type="synonym">Lentinus edodes</name>
    <dbReference type="NCBI Taxonomy" id="5353"/>
    <lineage>
        <taxon>Eukaryota</taxon>
        <taxon>Fungi</taxon>
        <taxon>Dikarya</taxon>
        <taxon>Basidiomycota</taxon>
        <taxon>Agaricomycotina</taxon>
        <taxon>Agaricomycetes</taxon>
        <taxon>Agaricomycetidae</taxon>
        <taxon>Agaricales</taxon>
        <taxon>Marasmiineae</taxon>
        <taxon>Omphalotaceae</taxon>
        <taxon>Lentinula</taxon>
    </lineage>
</organism>
<comment type="caution">
    <text evidence="2">The sequence shown here is derived from an EMBL/GenBank/DDBJ whole genome shotgun (WGS) entry which is preliminary data.</text>
</comment>
<dbReference type="Proteomes" id="UP000188533">
    <property type="component" value="Unassembled WGS sequence"/>
</dbReference>
<gene>
    <name evidence="2" type="ORF">LENED_010779</name>
</gene>
<evidence type="ECO:0000256" key="1">
    <source>
        <dbReference type="SAM" id="MobiDB-lite"/>
    </source>
</evidence>
<proteinExistence type="predicted"/>
<dbReference type="AlphaFoldDB" id="A0A1Q3END4"/>
<evidence type="ECO:0000313" key="3">
    <source>
        <dbReference type="Proteomes" id="UP000188533"/>
    </source>
</evidence>
<sequence length="81" mass="9007">MGDVSASPRRPVVEIPKLKSKGKGKAKAQDVDEDPDDSDDNDEDKEDREPCERCRLKKIPCLKQAGKRSSVICKPCHDSKV</sequence>
<evidence type="ECO:0000313" key="2">
    <source>
        <dbReference type="EMBL" id="GAW08702.1"/>
    </source>
</evidence>
<reference evidence="2 3" key="2">
    <citation type="submission" date="2017-02" db="EMBL/GenBank/DDBJ databases">
        <title>A genome survey and senescence transcriptome analysis in Lentinula edodes.</title>
        <authorList>
            <person name="Sakamoto Y."/>
            <person name="Nakade K."/>
            <person name="Sato S."/>
            <person name="Yoshida Y."/>
            <person name="Miyazaki K."/>
            <person name="Natsume S."/>
            <person name="Konno N."/>
        </authorList>
    </citation>
    <scope>NUCLEOTIDE SEQUENCE [LARGE SCALE GENOMIC DNA]</scope>
    <source>
        <strain evidence="2 3">NBRC 111202</strain>
    </source>
</reference>